<sequence length="339" mass="35574">MTKAFITGVSGAGLTADERAFLAGEQPWGLILFARNCLEPAQVADLTAAFRDAVGWHAPVLVDQEGGRVQRLKPPHWRRYPPARAFGRLYAADPAAGIEAAELVTRLMSADLSTVGIDVDCLPVLDVPVPGVHDVIGDRAYAATAEAIVPLAAAAVRGLIAGGVLPVMKHIPGHGRTMVDSHLALPVVAASRAVLEESDFVPFRAFADLPLAMTAHMVFEAIDPTAPATQSPVVIGEIIRGHIGFHGALMSDDLSMQALEGDLGTRAARAFAAGCDLALHCNGRMDEMRAVAAASPVLAGEAERRCDAALAHRTPPQPFDEARAMSLMERIAGLAAEAA</sequence>
<evidence type="ECO:0000259" key="6">
    <source>
        <dbReference type="Pfam" id="PF00933"/>
    </source>
</evidence>
<organism evidence="7 8">
    <name type="scientific">Pseudoxanthobacter soli DSM 19599</name>
    <dbReference type="NCBI Taxonomy" id="1123029"/>
    <lineage>
        <taxon>Bacteria</taxon>
        <taxon>Pseudomonadati</taxon>
        <taxon>Pseudomonadota</taxon>
        <taxon>Alphaproteobacteria</taxon>
        <taxon>Hyphomicrobiales</taxon>
        <taxon>Segnochrobactraceae</taxon>
        <taxon>Pseudoxanthobacter</taxon>
    </lineage>
</organism>
<evidence type="ECO:0000256" key="5">
    <source>
        <dbReference type="ARBA" id="ARBA00023295"/>
    </source>
</evidence>
<dbReference type="EC" id="3.2.1.52" evidence="3"/>
<dbReference type="InterPro" id="IPR050226">
    <property type="entry name" value="NagZ_Beta-hexosaminidase"/>
</dbReference>
<reference evidence="7 8" key="1">
    <citation type="submission" date="2016-12" db="EMBL/GenBank/DDBJ databases">
        <authorList>
            <person name="Song W.-J."/>
            <person name="Kurnit D.M."/>
        </authorList>
    </citation>
    <scope>NUCLEOTIDE SEQUENCE [LARGE SCALE GENOMIC DNA]</scope>
    <source>
        <strain evidence="7 8">DSM 19599</strain>
    </source>
</reference>
<accession>A0A1M7Z6W8</accession>
<dbReference type="STRING" id="1123029.SAMN02745172_00321"/>
<evidence type="ECO:0000313" key="8">
    <source>
        <dbReference type="Proteomes" id="UP000186406"/>
    </source>
</evidence>
<dbReference type="Gene3D" id="3.20.20.300">
    <property type="entry name" value="Glycoside hydrolase, family 3, N-terminal domain"/>
    <property type="match status" value="1"/>
</dbReference>
<dbReference type="EMBL" id="FRXO01000001">
    <property type="protein sequence ID" value="SHO60520.1"/>
    <property type="molecule type" value="Genomic_DNA"/>
</dbReference>
<dbReference type="InterPro" id="IPR017853">
    <property type="entry name" value="GH"/>
</dbReference>
<dbReference type="SUPFAM" id="SSF51445">
    <property type="entry name" value="(Trans)glycosidases"/>
    <property type="match status" value="1"/>
</dbReference>
<dbReference type="GO" id="GO:0004563">
    <property type="term" value="F:beta-N-acetylhexosaminidase activity"/>
    <property type="evidence" value="ECO:0007669"/>
    <property type="project" value="UniProtKB-EC"/>
</dbReference>
<comment type="similarity">
    <text evidence="2">Belongs to the glycosyl hydrolase 3 family.</text>
</comment>
<dbReference type="PANTHER" id="PTHR30480">
    <property type="entry name" value="BETA-HEXOSAMINIDASE-RELATED"/>
    <property type="match status" value="1"/>
</dbReference>
<proteinExistence type="inferred from homology"/>
<dbReference type="Proteomes" id="UP000186406">
    <property type="component" value="Unassembled WGS sequence"/>
</dbReference>
<dbReference type="Pfam" id="PF00933">
    <property type="entry name" value="Glyco_hydro_3"/>
    <property type="match status" value="1"/>
</dbReference>
<dbReference type="AlphaFoldDB" id="A0A1M7Z6W8"/>
<dbReference type="RefSeq" id="WP_073625447.1">
    <property type="nucleotide sequence ID" value="NZ_FRXO01000001.1"/>
</dbReference>
<dbReference type="NCBIfam" id="NF003740">
    <property type="entry name" value="PRK05337.1"/>
    <property type="match status" value="1"/>
</dbReference>
<protein>
    <recommendedName>
        <fullName evidence="3">beta-N-acetylhexosaminidase</fullName>
        <ecNumber evidence="3">3.2.1.52</ecNumber>
    </recommendedName>
</protein>
<comment type="catalytic activity">
    <reaction evidence="1">
        <text>Hydrolysis of terminal non-reducing N-acetyl-D-hexosamine residues in N-acetyl-beta-D-hexosaminides.</text>
        <dbReference type="EC" id="3.2.1.52"/>
    </reaction>
</comment>
<dbReference type="PANTHER" id="PTHR30480:SF13">
    <property type="entry name" value="BETA-HEXOSAMINIDASE"/>
    <property type="match status" value="1"/>
</dbReference>
<dbReference type="GO" id="GO:0009254">
    <property type="term" value="P:peptidoglycan turnover"/>
    <property type="evidence" value="ECO:0007669"/>
    <property type="project" value="TreeGrafter"/>
</dbReference>
<dbReference type="OrthoDB" id="9786661at2"/>
<feature type="domain" description="Glycoside hydrolase family 3 N-terminal" evidence="6">
    <location>
        <begin position="16"/>
        <end position="307"/>
    </location>
</feature>
<gene>
    <name evidence="7" type="ORF">SAMN02745172_00321</name>
</gene>
<name>A0A1M7Z6W8_9HYPH</name>
<evidence type="ECO:0000313" key="7">
    <source>
        <dbReference type="EMBL" id="SHO60520.1"/>
    </source>
</evidence>
<keyword evidence="8" id="KW-1185">Reference proteome</keyword>
<evidence type="ECO:0000256" key="4">
    <source>
        <dbReference type="ARBA" id="ARBA00022801"/>
    </source>
</evidence>
<evidence type="ECO:0000256" key="2">
    <source>
        <dbReference type="ARBA" id="ARBA00005336"/>
    </source>
</evidence>
<dbReference type="InterPro" id="IPR001764">
    <property type="entry name" value="Glyco_hydro_3_N"/>
</dbReference>
<evidence type="ECO:0000256" key="1">
    <source>
        <dbReference type="ARBA" id="ARBA00001231"/>
    </source>
</evidence>
<dbReference type="GO" id="GO:0005975">
    <property type="term" value="P:carbohydrate metabolic process"/>
    <property type="evidence" value="ECO:0007669"/>
    <property type="project" value="InterPro"/>
</dbReference>
<evidence type="ECO:0000256" key="3">
    <source>
        <dbReference type="ARBA" id="ARBA00012663"/>
    </source>
</evidence>
<keyword evidence="4" id="KW-0378">Hydrolase</keyword>
<keyword evidence="5" id="KW-0326">Glycosidase</keyword>
<dbReference type="InterPro" id="IPR036962">
    <property type="entry name" value="Glyco_hydro_3_N_sf"/>
</dbReference>